<evidence type="ECO:0000313" key="8">
    <source>
        <dbReference type="EMBL" id="GMH95519.1"/>
    </source>
</evidence>
<dbReference type="AlphaFoldDB" id="A0A9W7BRQ2"/>
<dbReference type="Proteomes" id="UP001165160">
    <property type="component" value="Unassembled WGS sequence"/>
</dbReference>
<feature type="transmembrane region" description="Helical" evidence="6">
    <location>
        <begin position="98"/>
        <end position="116"/>
    </location>
</feature>
<evidence type="ECO:0000256" key="3">
    <source>
        <dbReference type="ARBA" id="ARBA00022692"/>
    </source>
</evidence>
<organism evidence="8 9">
    <name type="scientific">Triparma verrucosa</name>
    <dbReference type="NCBI Taxonomy" id="1606542"/>
    <lineage>
        <taxon>Eukaryota</taxon>
        <taxon>Sar</taxon>
        <taxon>Stramenopiles</taxon>
        <taxon>Ochrophyta</taxon>
        <taxon>Bolidophyceae</taxon>
        <taxon>Parmales</taxon>
        <taxon>Triparmaceae</taxon>
        <taxon>Triparma</taxon>
    </lineage>
</organism>
<evidence type="ECO:0000256" key="4">
    <source>
        <dbReference type="ARBA" id="ARBA00022989"/>
    </source>
</evidence>
<feature type="signal peptide" evidence="7">
    <location>
        <begin position="1"/>
        <end position="18"/>
    </location>
</feature>
<protein>
    <recommendedName>
        <fullName evidence="10">Tic20 family protein Ycf60</fullName>
    </recommendedName>
</protein>
<comment type="caution">
    <text evidence="8">The sequence shown here is derived from an EMBL/GenBank/DDBJ whole genome shotgun (WGS) entry which is preliminary data.</text>
</comment>
<evidence type="ECO:0000256" key="2">
    <source>
        <dbReference type="ARBA" id="ARBA00009596"/>
    </source>
</evidence>
<dbReference type="EMBL" id="BRXX01000169">
    <property type="protein sequence ID" value="GMH95519.1"/>
    <property type="molecule type" value="Genomic_DNA"/>
</dbReference>
<keyword evidence="9" id="KW-1185">Reference proteome</keyword>
<keyword evidence="7" id="KW-0732">Signal</keyword>
<accession>A0A9W7BRQ2</accession>
<feature type="chain" id="PRO_5040899885" description="Tic20 family protein Ycf60" evidence="7">
    <location>
        <begin position="19"/>
        <end position="204"/>
    </location>
</feature>
<keyword evidence="4 6" id="KW-1133">Transmembrane helix</keyword>
<feature type="transmembrane region" description="Helical" evidence="6">
    <location>
        <begin position="164"/>
        <end position="182"/>
    </location>
</feature>
<evidence type="ECO:0000313" key="9">
    <source>
        <dbReference type="Proteomes" id="UP001165160"/>
    </source>
</evidence>
<comment type="subcellular location">
    <subcellularLocation>
        <location evidence="1">Plastid</location>
        <location evidence="1">Chloroplast membrane</location>
        <topology evidence="1">Multi-pass membrane protein</topology>
    </subcellularLocation>
</comment>
<dbReference type="InterPro" id="IPR005691">
    <property type="entry name" value="Tic20"/>
</dbReference>
<dbReference type="PANTHER" id="PTHR33510:SF5">
    <property type="entry name" value="PROTEIN TIC 20-II, CHLOROPLASTIC"/>
    <property type="match status" value="1"/>
</dbReference>
<reference evidence="9" key="1">
    <citation type="journal article" date="2023" name="Commun. Biol.">
        <title>Genome analysis of Parmales, the sister group of diatoms, reveals the evolutionary specialization of diatoms from phago-mixotrophs to photoautotrophs.</title>
        <authorList>
            <person name="Ban H."/>
            <person name="Sato S."/>
            <person name="Yoshikawa S."/>
            <person name="Yamada K."/>
            <person name="Nakamura Y."/>
            <person name="Ichinomiya M."/>
            <person name="Sato N."/>
            <person name="Blanc-Mathieu R."/>
            <person name="Endo H."/>
            <person name="Kuwata A."/>
            <person name="Ogata H."/>
        </authorList>
    </citation>
    <scope>NUCLEOTIDE SEQUENCE [LARGE SCALE GENOMIC DNA]</scope>
    <source>
        <strain evidence="9">NIES 3699</strain>
    </source>
</reference>
<keyword evidence="5 6" id="KW-0472">Membrane</keyword>
<comment type="similarity">
    <text evidence="2">Belongs to the Tic20 family.</text>
</comment>
<evidence type="ECO:0000256" key="1">
    <source>
        <dbReference type="ARBA" id="ARBA00004508"/>
    </source>
</evidence>
<proteinExistence type="inferred from homology"/>
<dbReference type="GO" id="GO:0031969">
    <property type="term" value="C:chloroplast membrane"/>
    <property type="evidence" value="ECO:0007669"/>
    <property type="project" value="UniProtKB-SubCell"/>
</dbReference>
<feature type="transmembrane region" description="Helical" evidence="6">
    <location>
        <begin position="128"/>
        <end position="149"/>
    </location>
</feature>
<gene>
    <name evidence="8" type="ORF">TrVE_jg789</name>
</gene>
<evidence type="ECO:0000256" key="5">
    <source>
        <dbReference type="ARBA" id="ARBA00023136"/>
    </source>
</evidence>
<evidence type="ECO:0000256" key="6">
    <source>
        <dbReference type="SAM" id="Phobius"/>
    </source>
</evidence>
<evidence type="ECO:0000256" key="7">
    <source>
        <dbReference type="SAM" id="SignalP"/>
    </source>
</evidence>
<evidence type="ECO:0008006" key="10">
    <source>
        <dbReference type="Google" id="ProtNLM"/>
    </source>
</evidence>
<dbReference type="Pfam" id="PF16166">
    <property type="entry name" value="TIC20"/>
    <property type="match status" value="1"/>
</dbReference>
<keyword evidence="3 6" id="KW-0812">Transmembrane</keyword>
<sequence length="204" mass="22675">MNRSALFILLLLIISASSFNLQVRPLLSSNSRSIARSRKFVLRSSSDSDPAPFPDRLLSILPYVLPLSDGAEFGKYIYERFPTLGAIERFTVLPITSLFNSIPFSSLIIFIGLSFLSRSQSLPRYIRFNIQQALLLDIALIFPALFGGAADNLPREIVEPATNFVFYGFAASILYVVGWNLGRGEEPREIPIVSQAAEQQIGPF</sequence>
<dbReference type="PANTHER" id="PTHR33510">
    <property type="entry name" value="PROTEIN TIC 20-II, CHLOROPLASTIC"/>
    <property type="match status" value="1"/>
</dbReference>
<name>A0A9W7BRQ2_9STRA</name>